<dbReference type="AlphaFoldDB" id="A0AAQ3LDE9"/>
<keyword evidence="3" id="KW-1185">Reference proteome</keyword>
<gene>
    <name evidence="2" type="ORF">RZN69_10075</name>
</gene>
<accession>A0AAQ3LDE9</accession>
<keyword evidence="1" id="KW-0732">Signal</keyword>
<organism evidence="2 3">
    <name type="scientific">Rubellicoccus peritrichatus</name>
    <dbReference type="NCBI Taxonomy" id="3080537"/>
    <lineage>
        <taxon>Bacteria</taxon>
        <taxon>Pseudomonadati</taxon>
        <taxon>Verrucomicrobiota</taxon>
        <taxon>Opitutia</taxon>
        <taxon>Puniceicoccales</taxon>
        <taxon>Cerasicoccaceae</taxon>
        <taxon>Rubellicoccus</taxon>
    </lineage>
</organism>
<dbReference type="RefSeq" id="WP_317835991.1">
    <property type="nucleotide sequence ID" value="NZ_CP136920.1"/>
</dbReference>
<name>A0AAQ3LDE9_9BACT</name>
<evidence type="ECO:0000256" key="1">
    <source>
        <dbReference type="SAM" id="SignalP"/>
    </source>
</evidence>
<dbReference type="KEGG" id="puo:RZN69_10075"/>
<dbReference type="Proteomes" id="UP001304300">
    <property type="component" value="Chromosome"/>
</dbReference>
<feature type="chain" id="PRO_5042966889" description="PEP-CTERM protein-sorting domain-containing protein" evidence="1">
    <location>
        <begin position="21"/>
        <end position="291"/>
    </location>
</feature>
<dbReference type="EMBL" id="CP136920">
    <property type="protein sequence ID" value="WOO43436.1"/>
    <property type="molecule type" value="Genomic_DNA"/>
</dbReference>
<protein>
    <recommendedName>
        <fullName evidence="4">PEP-CTERM protein-sorting domain-containing protein</fullName>
    </recommendedName>
</protein>
<proteinExistence type="predicted"/>
<feature type="signal peptide" evidence="1">
    <location>
        <begin position="1"/>
        <end position="20"/>
    </location>
</feature>
<evidence type="ECO:0000313" key="2">
    <source>
        <dbReference type="EMBL" id="WOO43436.1"/>
    </source>
</evidence>
<evidence type="ECO:0008006" key="4">
    <source>
        <dbReference type="Google" id="ProtNLM"/>
    </source>
</evidence>
<evidence type="ECO:0000313" key="3">
    <source>
        <dbReference type="Proteomes" id="UP001304300"/>
    </source>
</evidence>
<sequence length="291" mass="30425">MKKTLILTLAGLLVSFSASATLIAYEGFDYADGSNLQTFTSDGGSGWADSGWTRAAGGSQFVTAVSSLSFNTLLTSGNSISGTHSGYNRNMTTNPLSGIGDGESVWMSFVLNVSTLGAASFSDTRAFYIGWNGAGGNATNAGSMTKAEIRDYDVGAGTYTIYAADRNNVASDGGVTLSLNQDYLISLRYVNNFSGANDLLEIYSIAASDLGLADPTGASATSSIGGYNMNRSDFTQVGFSAFNDLTANVALDEFRVGQSFSDVTPIPEPGACALFIGVAALVWSRRRRLCN</sequence>
<reference evidence="2 3" key="1">
    <citation type="submission" date="2023-10" db="EMBL/GenBank/DDBJ databases">
        <title>Rubellicoccus peritrichatus gen. nov., sp. nov., isolated from an algae of coral reef tank.</title>
        <authorList>
            <person name="Luo J."/>
        </authorList>
    </citation>
    <scope>NUCLEOTIDE SEQUENCE [LARGE SCALE GENOMIC DNA]</scope>
    <source>
        <strain evidence="2 3">CR14</strain>
    </source>
</reference>